<reference evidence="1 2" key="1">
    <citation type="submission" date="2014-04" db="EMBL/GenBank/DDBJ databases">
        <authorList>
            <consortium name="DOE Joint Genome Institute"/>
            <person name="Kuo A."/>
            <person name="Kohler A."/>
            <person name="Costa M.D."/>
            <person name="Nagy L.G."/>
            <person name="Floudas D."/>
            <person name="Copeland A."/>
            <person name="Barry K.W."/>
            <person name="Cichocki N."/>
            <person name="Veneault-Fourrey C."/>
            <person name="LaButti K."/>
            <person name="Lindquist E.A."/>
            <person name="Lipzen A."/>
            <person name="Lundell T."/>
            <person name="Morin E."/>
            <person name="Murat C."/>
            <person name="Sun H."/>
            <person name="Tunlid A."/>
            <person name="Henrissat B."/>
            <person name="Grigoriev I.V."/>
            <person name="Hibbett D.S."/>
            <person name="Martin F."/>
            <person name="Nordberg H.P."/>
            <person name="Cantor M.N."/>
            <person name="Hua S.X."/>
        </authorList>
    </citation>
    <scope>NUCLEOTIDE SEQUENCE [LARGE SCALE GENOMIC DNA]</scope>
    <source>
        <strain evidence="1 2">441</strain>
    </source>
</reference>
<dbReference type="EMBL" id="KN833952">
    <property type="protein sequence ID" value="KIK14162.1"/>
    <property type="molecule type" value="Genomic_DNA"/>
</dbReference>
<proteinExistence type="predicted"/>
<protein>
    <submittedName>
        <fullName evidence="1">Uncharacterized protein</fullName>
    </submittedName>
</protein>
<name>A0A0C9YVF2_9AGAM</name>
<evidence type="ECO:0000313" key="2">
    <source>
        <dbReference type="Proteomes" id="UP000054018"/>
    </source>
</evidence>
<gene>
    <name evidence="1" type="ORF">PISMIDRAFT_360051</name>
</gene>
<dbReference type="HOGENOM" id="CLU_1225196_0_0_1"/>
<accession>A0A0C9YVF2</accession>
<organism evidence="1 2">
    <name type="scientific">Pisolithus microcarpus 441</name>
    <dbReference type="NCBI Taxonomy" id="765257"/>
    <lineage>
        <taxon>Eukaryota</taxon>
        <taxon>Fungi</taxon>
        <taxon>Dikarya</taxon>
        <taxon>Basidiomycota</taxon>
        <taxon>Agaricomycotina</taxon>
        <taxon>Agaricomycetes</taxon>
        <taxon>Agaricomycetidae</taxon>
        <taxon>Boletales</taxon>
        <taxon>Sclerodermatineae</taxon>
        <taxon>Pisolithaceae</taxon>
        <taxon>Pisolithus</taxon>
    </lineage>
</organism>
<reference evidence="2" key="2">
    <citation type="submission" date="2015-01" db="EMBL/GenBank/DDBJ databases">
        <title>Evolutionary Origins and Diversification of the Mycorrhizal Mutualists.</title>
        <authorList>
            <consortium name="DOE Joint Genome Institute"/>
            <consortium name="Mycorrhizal Genomics Consortium"/>
            <person name="Kohler A."/>
            <person name="Kuo A."/>
            <person name="Nagy L.G."/>
            <person name="Floudas D."/>
            <person name="Copeland A."/>
            <person name="Barry K.W."/>
            <person name="Cichocki N."/>
            <person name="Veneault-Fourrey C."/>
            <person name="LaButti K."/>
            <person name="Lindquist E.A."/>
            <person name="Lipzen A."/>
            <person name="Lundell T."/>
            <person name="Morin E."/>
            <person name="Murat C."/>
            <person name="Riley R."/>
            <person name="Ohm R."/>
            <person name="Sun H."/>
            <person name="Tunlid A."/>
            <person name="Henrissat B."/>
            <person name="Grigoriev I.V."/>
            <person name="Hibbett D.S."/>
            <person name="Martin F."/>
        </authorList>
    </citation>
    <scope>NUCLEOTIDE SEQUENCE [LARGE SCALE GENOMIC DNA]</scope>
    <source>
        <strain evidence="2">441</strain>
    </source>
</reference>
<dbReference type="OrthoDB" id="2656874at2759"/>
<keyword evidence="2" id="KW-1185">Reference proteome</keyword>
<dbReference type="AlphaFoldDB" id="A0A0C9YVF2"/>
<sequence length="226" mass="26500">MTDSFFPVYPPPRHELRLITLIRYKALPPEGDKFTVHAINTVFNIPACDPFNIPSDYYEHVRRFLWRHHLFMEVEKRKDELSMAVGLRSRAQRYIAYMDAMIEGLFVKARRFEGSDWRSTLFDLYLIVDHLVQGHEYHQGHLWRLNNPDRILETVDVTTLDWTHFYAAADEKDPVWTGSSYQFDISNVPEGGWQDLADATANYLGLTNPKVKSKGRRRRATVNQRA</sequence>
<dbReference type="Proteomes" id="UP000054018">
    <property type="component" value="Unassembled WGS sequence"/>
</dbReference>
<evidence type="ECO:0000313" key="1">
    <source>
        <dbReference type="EMBL" id="KIK14162.1"/>
    </source>
</evidence>